<dbReference type="AlphaFoldDB" id="A0A1G5KBX3"/>
<evidence type="ECO:0000256" key="1">
    <source>
        <dbReference type="SAM" id="Coils"/>
    </source>
</evidence>
<gene>
    <name evidence="3" type="ORF">SAMN02927903_03199</name>
</gene>
<dbReference type="InterPro" id="IPR003395">
    <property type="entry name" value="RecF/RecN/SMC_N"/>
</dbReference>
<evidence type="ECO:0000313" key="4">
    <source>
        <dbReference type="Proteomes" id="UP000199354"/>
    </source>
</evidence>
<name>A0A1G5KBX3_9FLAO</name>
<accession>A0A1G5KBX3</accession>
<dbReference type="Pfam" id="PF02463">
    <property type="entry name" value="SMC_N"/>
    <property type="match status" value="1"/>
</dbReference>
<dbReference type="STRING" id="490189.SAMN02927903_03199"/>
<dbReference type="GO" id="GO:0000731">
    <property type="term" value="P:DNA synthesis involved in DNA repair"/>
    <property type="evidence" value="ECO:0007669"/>
    <property type="project" value="TreeGrafter"/>
</dbReference>
<dbReference type="GO" id="GO:0006302">
    <property type="term" value="P:double-strand break repair"/>
    <property type="evidence" value="ECO:0007669"/>
    <property type="project" value="TreeGrafter"/>
</dbReference>
<dbReference type="RefSeq" id="WP_091146853.1">
    <property type="nucleotide sequence ID" value="NZ_FMVF01000025.1"/>
</dbReference>
<dbReference type="OrthoDB" id="1023918at2"/>
<feature type="coiled-coil region" evidence="1">
    <location>
        <begin position="473"/>
        <end position="530"/>
    </location>
</feature>
<dbReference type="PANTHER" id="PTHR32182">
    <property type="entry name" value="DNA REPLICATION AND REPAIR PROTEIN RECF"/>
    <property type="match status" value="1"/>
</dbReference>
<dbReference type="Gene3D" id="3.40.50.300">
    <property type="entry name" value="P-loop containing nucleotide triphosphate hydrolases"/>
    <property type="match status" value="1"/>
</dbReference>
<reference evidence="3 4" key="1">
    <citation type="submission" date="2016-10" db="EMBL/GenBank/DDBJ databases">
        <authorList>
            <person name="de Groot N.N."/>
        </authorList>
    </citation>
    <scope>NUCLEOTIDE SEQUENCE [LARGE SCALE GENOMIC DNA]</scope>
    <source>
        <strain evidence="3 4">CGMCC 1.7031</strain>
    </source>
</reference>
<keyword evidence="1" id="KW-0175">Coiled coil</keyword>
<sequence length="534" mass="62261">MRITDIKITNYRAFYGEHHIQLDKDGKNLMLYGENGSGKSSLFTAMKDFFLASVKKLPELEENIFLPASKKNTAKIEVTVKEKPDSTKSTVFELNAVQKEIVSADKILISDANKVKGFFDYRSLLRTHLGHNESVDLFNLLLGTYEYDKHYEYKLIEQGILYHSVNRFTNKEIGREWEAIADDTFNKKQTIRQQDSTKNYLKDKFNPGLKEILQSIEGDTNTFLKYFGINLIVKLEFDKVEYFGRRDLRGRNINLKIDFFTKHIPKHQYFLNEARLTALAISLYLASIKVNPTKGALKILVLDDLLIGLDMSNRLPLLEILKNHFVDVKADDRFQIIMTTYDKVWYELVKSYFGEEQWKFVEVYSKRLNDDDFEIPIIKHDNGYLDRAKHYLTEKDFKASAVYIRTEFERLVKTICDKQRIPVAYKKNQKEVTSDDFWTAIESQTNLDPALVKEIKIHRGVVMNPFSHYDLEKPEFEKELKDTIIAIEKLKAEIGNIKKDKSIDKLEKEVAKLNGEVAAKEKIIEDLRIKLKAK</sequence>
<dbReference type="PANTHER" id="PTHR32182:SF0">
    <property type="entry name" value="DNA REPLICATION AND REPAIR PROTEIN RECF"/>
    <property type="match status" value="1"/>
</dbReference>
<dbReference type="InterPro" id="IPR027417">
    <property type="entry name" value="P-loop_NTPase"/>
</dbReference>
<evidence type="ECO:0000313" key="3">
    <source>
        <dbReference type="EMBL" id="SCY97469.1"/>
    </source>
</evidence>
<organism evidence="3 4">
    <name type="scientific">Flavobacterium caeni</name>
    <dbReference type="NCBI Taxonomy" id="490189"/>
    <lineage>
        <taxon>Bacteria</taxon>
        <taxon>Pseudomonadati</taxon>
        <taxon>Bacteroidota</taxon>
        <taxon>Flavobacteriia</taxon>
        <taxon>Flavobacteriales</taxon>
        <taxon>Flavobacteriaceae</taxon>
        <taxon>Flavobacterium</taxon>
    </lineage>
</organism>
<proteinExistence type="predicted"/>
<feature type="domain" description="RecF/RecN/SMC N-terminal" evidence="2">
    <location>
        <begin position="3"/>
        <end position="352"/>
    </location>
</feature>
<dbReference type="SUPFAM" id="SSF52540">
    <property type="entry name" value="P-loop containing nucleoside triphosphate hydrolases"/>
    <property type="match status" value="1"/>
</dbReference>
<dbReference type="Proteomes" id="UP000199354">
    <property type="component" value="Unassembled WGS sequence"/>
</dbReference>
<protein>
    <submittedName>
        <fullName evidence="3">Recombinational DNA repair ATPase RecF</fullName>
    </submittedName>
</protein>
<dbReference type="EMBL" id="FMVF01000025">
    <property type="protein sequence ID" value="SCY97469.1"/>
    <property type="molecule type" value="Genomic_DNA"/>
</dbReference>
<evidence type="ECO:0000259" key="2">
    <source>
        <dbReference type="Pfam" id="PF02463"/>
    </source>
</evidence>
<keyword evidence="4" id="KW-1185">Reference proteome</keyword>